<accession>A0AAJ5C309</accession>
<sequence>MKDEGKYVDAVVGGVKVARVVETVPVVLCETPRNGVGGHKSLVRKRVVILITPLWVDDARGQDGPMADLPTLIACLSPALRSAVCGSGCSNRLAQQSLVQITDALALMPAR</sequence>
<evidence type="ECO:0000313" key="1">
    <source>
        <dbReference type="EMBL" id="SNX82097.1"/>
    </source>
</evidence>
<name>A0AAJ5C309_9BASI</name>
<dbReference type="Proteomes" id="UP001294444">
    <property type="component" value="Unassembled WGS sequence"/>
</dbReference>
<protein>
    <submittedName>
        <fullName evidence="1">Uncharacterized protein</fullName>
    </submittedName>
</protein>
<dbReference type="AlphaFoldDB" id="A0AAJ5C309"/>
<evidence type="ECO:0000313" key="2">
    <source>
        <dbReference type="Proteomes" id="UP001294444"/>
    </source>
</evidence>
<proteinExistence type="predicted"/>
<comment type="caution">
    <text evidence="1">The sequence shown here is derived from an EMBL/GenBank/DDBJ whole genome shotgun (WGS) entry which is preliminary data.</text>
</comment>
<gene>
    <name evidence="1" type="ORF">MEPE_00803</name>
</gene>
<reference evidence="1" key="1">
    <citation type="submission" date="2023-10" db="EMBL/GenBank/DDBJ databases">
        <authorList>
            <person name="Guldener U."/>
        </authorList>
    </citation>
    <scope>NUCLEOTIDE SEQUENCE</scope>
    <source>
        <strain evidence="1">Mp4</strain>
    </source>
</reference>
<dbReference type="EMBL" id="OAPG01000001">
    <property type="protein sequence ID" value="SNX82097.1"/>
    <property type="molecule type" value="Genomic_DNA"/>
</dbReference>
<keyword evidence="2" id="KW-1185">Reference proteome</keyword>
<organism evidence="1 2">
    <name type="scientific">Melanopsichium pennsylvanicum</name>
    <dbReference type="NCBI Taxonomy" id="63383"/>
    <lineage>
        <taxon>Eukaryota</taxon>
        <taxon>Fungi</taxon>
        <taxon>Dikarya</taxon>
        <taxon>Basidiomycota</taxon>
        <taxon>Ustilaginomycotina</taxon>
        <taxon>Ustilaginomycetes</taxon>
        <taxon>Ustilaginales</taxon>
        <taxon>Ustilaginaceae</taxon>
        <taxon>Melanopsichium</taxon>
    </lineage>
</organism>